<sequence length="227" mass="24832">MSEWWTYSLEDFLLFSPRVYWRMFELHNAMVCPLQALTLVCGLVMLALIVRRSPASRRFVALVLAILWAFVGWSFLWNRYATINWAAAYLAPAFAGEALLLFVIGTLIDGLVFCRRGPAAWTGYALLALALAGQPLLAPLQGRAWTSSEIFGVAPDPTSIGTLGFLLLARSKFLPLLLPIPLLWCSLSGLTLMSMGAPEAWASFAAVALALAACIGAIINERRPTAR</sequence>
<gene>
    <name evidence="2" type="ORF">AM571_PC01694</name>
</gene>
<feature type="transmembrane region" description="Helical" evidence="1">
    <location>
        <begin position="150"/>
        <end position="169"/>
    </location>
</feature>
<evidence type="ECO:0000313" key="3">
    <source>
        <dbReference type="Proteomes" id="UP000185109"/>
    </source>
</evidence>
<dbReference type="AlphaFoldDB" id="A0A1L5PH69"/>
<feature type="transmembrane region" description="Helical" evidence="1">
    <location>
        <begin position="26"/>
        <end position="50"/>
    </location>
</feature>
<protein>
    <submittedName>
        <fullName evidence="2">Uncharacterized protein</fullName>
    </submittedName>
</protein>
<dbReference type="InterPro" id="IPR045708">
    <property type="entry name" value="DUF6064"/>
</dbReference>
<reference evidence="2 3" key="1">
    <citation type="submission" date="2016-09" db="EMBL/GenBank/DDBJ databases">
        <title>The complete genome sequences of Rhizobium gallicum, symbiovars gallicum and phaseoli, symbionts associated to common bean (Phaseolus vulgaris).</title>
        <authorList>
            <person name="Bustos P."/>
            <person name="Santamaria R.I."/>
            <person name="Perez-Carrascal O.M."/>
            <person name="Juarez S."/>
            <person name="Lozano L."/>
            <person name="Martinez-Flores I."/>
            <person name="Martinez-Romero E."/>
            <person name="Cevallos M."/>
            <person name="Romero D."/>
            <person name="Davila G."/>
            <person name="Gonzalez V."/>
        </authorList>
    </citation>
    <scope>NUCLEOTIDE SEQUENCE [LARGE SCALE GENOMIC DNA]</scope>
    <source>
        <strain evidence="2 3">8C-3</strain>
        <plasmid evidence="3">Plasmid prsp8c3c</plasmid>
    </source>
</reference>
<dbReference type="Pfam" id="PF19540">
    <property type="entry name" value="DUF6064"/>
    <property type="match status" value="1"/>
</dbReference>
<keyword evidence="2" id="KW-0614">Plasmid</keyword>
<dbReference type="EMBL" id="CP017244">
    <property type="protein sequence ID" value="APO79425.1"/>
    <property type="molecule type" value="Genomic_DNA"/>
</dbReference>
<feature type="transmembrane region" description="Helical" evidence="1">
    <location>
        <begin position="176"/>
        <end position="195"/>
    </location>
</feature>
<dbReference type="Proteomes" id="UP000185109">
    <property type="component" value="Plasmid pRsp8C3c"/>
</dbReference>
<accession>A0A1L5PH69</accession>
<evidence type="ECO:0000256" key="1">
    <source>
        <dbReference type="SAM" id="Phobius"/>
    </source>
</evidence>
<name>A0A1L5PH69_RHIET</name>
<feature type="transmembrane region" description="Helical" evidence="1">
    <location>
        <begin position="89"/>
        <end position="112"/>
    </location>
</feature>
<geneLocation type="plasmid" evidence="3">
    <name>prsp8c3c</name>
</geneLocation>
<dbReference type="RefSeq" id="WP_074065155.1">
    <property type="nucleotide sequence ID" value="NZ_CP017244.1"/>
</dbReference>
<feature type="transmembrane region" description="Helical" evidence="1">
    <location>
        <begin position="119"/>
        <end position="138"/>
    </location>
</feature>
<feature type="transmembrane region" description="Helical" evidence="1">
    <location>
        <begin position="59"/>
        <end position="77"/>
    </location>
</feature>
<organism evidence="2 3">
    <name type="scientific">Rhizobium etli 8C-3</name>
    <dbReference type="NCBI Taxonomy" id="538025"/>
    <lineage>
        <taxon>Bacteria</taxon>
        <taxon>Pseudomonadati</taxon>
        <taxon>Pseudomonadota</taxon>
        <taxon>Alphaproteobacteria</taxon>
        <taxon>Hyphomicrobiales</taxon>
        <taxon>Rhizobiaceae</taxon>
        <taxon>Rhizobium/Agrobacterium group</taxon>
        <taxon>Rhizobium</taxon>
    </lineage>
</organism>
<keyword evidence="1" id="KW-1133">Transmembrane helix</keyword>
<feature type="transmembrane region" description="Helical" evidence="1">
    <location>
        <begin position="201"/>
        <end position="219"/>
    </location>
</feature>
<keyword evidence="1" id="KW-0812">Transmembrane</keyword>
<keyword evidence="1" id="KW-0472">Membrane</keyword>
<evidence type="ECO:0000313" key="2">
    <source>
        <dbReference type="EMBL" id="APO79425.1"/>
    </source>
</evidence>
<proteinExistence type="predicted"/>